<keyword evidence="2" id="KW-1185">Reference proteome</keyword>
<evidence type="ECO:0000313" key="1">
    <source>
        <dbReference type="EMBL" id="RNA13783.1"/>
    </source>
</evidence>
<protein>
    <submittedName>
        <fullName evidence="1">Uncharacterized protein</fullName>
    </submittedName>
</protein>
<evidence type="ECO:0000313" key="2">
    <source>
        <dbReference type="Proteomes" id="UP000276133"/>
    </source>
</evidence>
<sequence>MQIFALSKNGRYQIRFVTWSLSCSFHHLVSQSQIFLFNCPQSCFQTLFHLDLNRNLKLKLQKYILFYLTSSETLITCLNRNGTYIYFSFRFYHSCTLI</sequence>
<gene>
    <name evidence="1" type="ORF">BpHYR1_018830</name>
</gene>
<dbReference type="EMBL" id="REGN01005332">
    <property type="protein sequence ID" value="RNA13783.1"/>
    <property type="molecule type" value="Genomic_DNA"/>
</dbReference>
<comment type="caution">
    <text evidence="1">The sequence shown here is derived from an EMBL/GenBank/DDBJ whole genome shotgun (WGS) entry which is preliminary data.</text>
</comment>
<organism evidence="1 2">
    <name type="scientific">Brachionus plicatilis</name>
    <name type="common">Marine rotifer</name>
    <name type="synonym">Brachionus muelleri</name>
    <dbReference type="NCBI Taxonomy" id="10195"/>
    <lineage>
        <taxon>Eukaryota</taxon>
        <taxon>Metazoa</taxon>
        <taxon>Spiralia</taxon>
        <taxon>Gnathifera</taxon>
        <taxon>Rotifera</taxon>
        <taxon>Eurotatoria</taxon>
        <taxon>Monogononta</taxon>
        <taxon>Pseudotrocha</taxon>
        <taxon>Ploima</taxon>
        <taxon>Brachionidae</taxon>
        <taxon>Brachionus</taxon>
    </lineage>
</organism>
<name>A0A3M7QR73_BRAPC</name>
<proteinExistence type="predicted"/>
<dbReference type="Proteomes" id="UP000276133">
    <property type="component" value="Unassembled WGS sequence"/>
</dbReference>
<accession>A0A3M7QR73</accession>
<reference evidence="1 2" key="1">
    <citation type="journal article" date="2018" name="Sci. Rep.">
        <title>Genomic signatures of local adaptation to the degree of environmental predictability in rotifers.</title>
        <authorList>
            <person name="Franch-Gras L."/>
            <person name="Hahn C."/>
            <person name="Garcia-Roger E.M."/>
            <person name="Carmona M.J."/>
            <person name="Serra M."/>
            <person name="Gomez A."/>
        </authorList>
    </citation>
    <scope>NUCLEOTIDE SEQUENCE [LARGE SCALE GENOMIC DNA]</scope>
    <source>
        <strain evidence="1">HYR1</strain>
    </source>
</reference>
<dbReference type="AlphaFoldDB" id="A0A3M7QR73"/>